<dbReference type="InterPro" id="IPR002645">
    <property type="entry name" value="STAS_dom"/>
</dbReference>
<feature type="domain" description="STAS" evidence="2">
    <location>
        <begin position="16"/>
        <end position="106"/>
    </location>
</feature>
<dbReference type="InterPro" id="IPR036513">
    <property type="entry name" value="STAS_dom_sf"/>
</dbReference>
<dbReference type="Pfam" id="PF02397">
    <property type="entry name" value="Bac_transf"/>
    <property type="match status" value="1"/>
</dbReference>
<dbReference type="PANTHER" id="PTHR30576:SF10">
    <property type="entry name" value="SLL5057 PROTEIN"/>
    <property type="match status" value="1"/>
</dbReference>
<dbReference type="SUPFAM" id="SSF52091">
    <property type="entry name" value="SpoIIaa-like"/>
    <property type="match status" value="1"/>
</dbReference>
<evidence type="ECO:0000259" key="2">
    <source>
        <dbReference type="PROSITE" id="PS50801"/>
    </source>
</evidence>
<keyword evidence="4" id="KW-1185">Reference proteome</keyword>
<dbReference type="Gene3D" id="3.30.750.24">
    <property type="entry name" value="STAS domain"/>
    <property type="match status" value="1"/>
</dbReference>
<dbReference type="PROSITE" id="PS50801">
    <property type="entry name" value="STAS"/>
    <property type="match status" value="1"/>
</dbReference>
<reference evidence="3 4" key="2">
    <citation type="submission" date="2018-03" db="EMBL/GenBank/DDBJ databases">
        <title>The ancient ancestry and fast evolution of plastids.</title>
        <authorList>
            <person name="Moore K.R."/>
            <person name="Magnabosco C."/>
            <person name="Momper L."/>
            <person name="Gold D.A."/>
            <person name="Bosak T."/>
            <person name="Fournier G.P."/>
        </authorList>
    </citation>
    <scope>NUCLEOTIDE SEQUENCE [LARGE SCALE GENOMIC DNA]</scope>
    <source>
        <strain evidence="3 4">CCALA 015</strain>
    </source>
</reference>
<dbReference type="EMBL" id="PVWP01000002">
    <property type="protein sequence ID" value="PSB38932.1"/>
    <property type="molecule type" value="Genomic_DNA"/>
</dbReference>
<name>A0ABX5FB38_9CHRO</name>
<protein>
    <submittedName>
        <fullName evidence="3">Anti-anti-sigma factor</fullName>
    </submittedName>
</protein>
<dbReference type="Proteomes" id="UP000238218">
    <property type="component" value="Unassembled WGS sequence"/>
</dbReference>
<dbReference type="InterPro" id="IPR003362">
    <property type="entry name" value="Bact_transf"/>
</dbReference>
<dbReference type="PANTHER" id="PTHR30576">
    <property type="entry name" value="COLANIC BIOSYNTHESIS UDP-GLUCOSE LIPID CARRIER TRANSFERASE"/>
    <property type="match status" value="1"/>
</dbReference>
<dbReference type="CDD" id="cd07043">
    <property type="entry name" value="STAS_anti-anti-sigma_factors"/>
    <property type="match status" value="1"/>
</dbReference>
<proteinExistence type="inferred from homology"/>
<evidence type="ECO:0000256" key="1">
    <source>
        <dbReference type="ARBA" id="ARBA00006464"/>
    </source>
</evidence>
<comment type="caution">
    <text evidence="3">The sequence shown here is derived from an EMBL/GenBank/DDBJ whole genome shotgun (WGS) entry which is preliminary data.</text>
</comment>
<evidence type="ECO:0000313" key="4">
    <source>
        <dbReference type="Proteomes" id="UP000238218"/>
    </source>
</evidence>
<accession>A0ABX5FB38</accession>
<organism evidence="3 4">
    <name type="scientific">Aphanothece cf. minutissima CCALA 015</name>
    <dbReference type="NCBI Taxonomy" id="2107695"/>
    <lineage>
        <taxon>Bacteria</taxon>
        <taxon>Bacillati</taxon>
        <taxon>Cyanobacteriota</taxon>
        <taxon>Cyanophyceae</taxon>
        <taxon>Oscillatoriophycideae</taxon>
        <taxon>Chroococcales</taxon>
        <taxon>Aphanothecaceae</taxon>
        <taxon>Aphanothece</taxon>
    </lineage>
</organism>
<sequence>MGGPSSPDPFARTVRNGVLILQLPPRLTVTEAVAFRSGFAGWLAEVEDLRQVVLDFGGTANIDSSGIGALVGAIKTAQERGVPLAAWSLHRQVFLALQMTGLEKVLPITAHSEGLLPLLSRAEDQRPPLTHPSVRSTVKRCLDVGGALVGLGVTAVLFLPIALAIRLDSPGPILFSQVRCGWMGRHFRIWKFRSMVSDAEQLKDRVVNQAQGAFFKNDNDPRITRVGRILRKTSLDELPQFWNVLIGDMSLIGTRPATPDEVRRYAIPSWQRFDVRPGLSGEWQVSGRSSIRDFEDVIRLDLRYQQKWSLGYDLKLIVRTFLVLFSKDSGAA</sequence>
<comment type="similarity">
    <text evidence="1">Belongs to the bacterial sugar transferase family.</text>
</comment>
<gene>
    <name evidence="3" type="ORF">C7B81_02975</name>
</gene>
<reference evidence="3 4" key="1">
    <citation type="submission" date="2018-02" db="EMBL/GenBank/DDBJ databases">
        <authorList>
            <person name="Moore K."/>
            <person name="Momper L."/>
        </authorList>
    </citation>
    <scope>NUCLEOTIDE SEQUENCE [LARGE SCALE GENOMIC DNA]</scope>
    <source>
        <strain evidence="3 4">CCALA 015</strain>
    </source>
</reference>
<evidence type="ECO:0000313" key="3">
    <source>
        <dbReference type="EMBL" id="PSB38932.1"/>
    </source>
</evidence>
<dbReference type="RefSeq" id="WP_106219834.1">
    <property type="nucleotide sequence ID" value="NZ_PVWP01000002.1"/>
</dbReference>
<dbReference type="Pfam" id="PF01740">
    <property type="entry name" value="STAS"/>
    <property type="match status" value="1"/>
</dbReference>